<feature type="compositionally biased region" description="Basic and acidic residues" evidence="1">
    <location>
        <begin position="1"/>
        <end position="13"/>
    </location>
</feature>
<dbReference type="Proteomes" id="UP000092583">
    <property type="component" value="Unassembled WGS sequence"/>
</dbReference>
<evidence type="ECO:0000313" key="2">
    <source>
        <dbReference type="EMBL" id="OCF58246.1"/>
    </source>
</evidence>
<sequence>MAEQTMSKDELRRLRASVGSRKTSLVSDSEHPAGQEFSRRIFRMEAKIRAEPNAEPFSSLENVRDYLSMQKGKDPVKIAQWWRDNQEDTDPDRARQIHDAYRYLYHFAKQCRSTRDSNNEINRSNNEQEMRRMLSRWESFRSTFGTRGADTLLRAEKHILISPYSRAFDSVQTLIDDPNTFTKYRWYNRHNSEVALEGLEYLIDFAHNERRLRDKSKRLKAIFKWKKPKLSSSEMTVPEQQSQSEADLIQVLTAEASINPFQDQFHNSEHLRGYLAQPAPEAVSAVRNFDLDTTQQIVEVIAAFAEDQRNIQMQVQEALLLPVDHPTLTDTTEEDRAFFLKAFGRGGAQTLRWLHSEISKDPHNSMFSDIPNPQLTRRFQKYLTKNKEGAESGMRYVVKSARAARNRLGPAAVEAGTTDPDGLDPVAMEESQMSQFAKLLGSDSVGMGHSGTDFIRKIKKHVSGDQFQERDFKDKDAVSRFLTSGKRTYLIRVREQKPELSEGVVDFVYRLGRKSIMAEAAQYTLPDQSEEEFQSERLKRSSQRHVTKDDIKAILTQPNWTGYTTLAEQNPTLADELLQFGVWYTERMMRGRPSDELLLSPETLQDYEAMGDGASRLTVGMYQGIRKRRRSSALTIPLDEDPDARNAARILQSLESLADWRATTEGSERGASVSGQAIDSEAESEIFGGEVDYFDENDMRQHRLMLFGLSLAGREDQEVEIQASSDPHMQETGTASEHPEEHDNSEEAANSDDTFSINTNVNESVRLRAKRSLFPDLPDTPIFRD</sequence>
<dbReference type="EMBL" id="KI669462">
    <property type="protein sequence ID" value="OCF58246.1"/>
    <property type="molecule type" value="Genomic_DNA"/>
</dbReference>
<feature type="region of interest" description="Disordered" evidence="1">
    <location>
        <begin position="1"/>
        <end position="34"/>
    </location>
</feature>
<organism evidence="2 3">
    <name type="scientific">Kwoniella mangroviensis CBS 10435</name>
    <dbReference type="NCBI Taxonomy" id="1331196"/>
    <lineage>
        <taxon>Eukaryota</taxon>
        <taxon>Fungi</taxon>
        <taxon>Dikarya</taxon>
        <taxon>Basidiomycota</taxon>
        <taxon>Agaricomycotina</taxon>
        <taxon>Tremellomycetes</taxon>
        <taxon>Tremellales</taxon>
        <taxon>Cryptococcaceae</taxon>
        <taxon>Kwoniella</taxon>
    </lineage>
</organism>
<name>A0A1B9IRT2_9TREE</name>
<reference evidence="3" key="2">
    <citation type="submission" date="2013-12" db="EMBL/GenBank/DDBJ databases">
        <title>Evolution of pathogenesis and genome organization in the Tremellales.</title>
        <authorList>
            <person name="Cuomo C."/>
            <person name="Litvintseva A."/>
            <person name="Heitman J."/>
            <person name="Chen Y."/>
            <person name="Sun S."/>
            <person name="Springer D."/>
            <person name="Dromer F."/>
            <person name="Young S."/>
            <person name="Zeng Q."/>
            <person name="Chapman S."/>
            <person name="Gujja S."/>
            <person name="Saif S."/>
            <person name="Birren B."/>
        </authorList>
    </citation>
    <scope>NUCLEOTIDE SEQUENCE [LARGE SCALE GENOMIC DNA]</scope>
    <source>
        <strain evidence="3">CBS 10435</strain>
    </source>
</reference>
<feature type="region of interest" description="Disordered" evidence="1">
    <location>
        <begin position="721"/>
        <end position="758"/>
    </location>
</feature>
<reference evidence="2 3" key="1">
    <citation type="submission" date="2013-07" db="EMBL/GenBank/DDBJ databases">
        <title>The Genome Sequence of Kwoniella mangroviensis CBS10435.</title>
        <authorList>
            <consortium name="The Broad Institute Genome Sequencing Platform"/>
            <person name="Cuomo C."/>
            <person name="Litvintseva A."/>
            <person name="Chen Y."/>
            <person name="Heitman J."/>
            <person name="Sun S."/>
            <person name="Springer D."/>
            <person name="Dromer F."/>
            <person name="Young S.K."/>
            <person name="Zeng Q."/>
            <person name="Gargeya S."/>
            <person name="Fitzgerald M."/>
            <person name="Abouelleil A."/>
            <person name="Alvarado L."/>
            <person name="Berlin A.M."/>
            <person name="Chapman S.B."/>
            <person name="Dewar J."/>
            <person name="Goldberg J."/>
            <person name="Griggs A."/>
            <person name="Gujja S."/>
            <person name="Hansen M."/>
            <person name="Howarth C."/>
            <person name="Imamovic A."/>
            <person name="Larimer J."/>
            <person name="McCowan C."/>
            <person name="Murphy C."/>
            <person name="Pearson M."/>
            <person name="Priest M."/>
            <person name="Roberts A."/>
            <person name="Saif S."/>
            <person name="Shea T."/>
            <person name="Sykes S."/>
            <person name="Wortman J."/>
            <person name="Nusbaum C."/>
            <person name="Birren B."/>
        </authorList>
    </citation>
    <scope>NUCLEOTIDE SEQUENCE [LARGE SCALE GENOMIC DNA]</scope>
    <source>
        <strain evidence="2 3">CBS 10435</strain>
    </source>
</reference>
<protein>
    <submittedName>
        <fullName evidence="2">Uncharacterized protein</fullName>
    </submittedName>
</protein>
<accession>A0A1B9IRT2</accession>
<gene>
    <name evidence="2" type="ORF">L486_04276</name>
</gene>
<evidence type="ECO:0000256" key="1">
    <source>
        <dbReference type="SAM" id="MobiDB-lite"/>
    </source>
</evidence>
<evidence type="ECO:0000313" key="3">
    <source>
        <dbReference type="Proteomes" id="UP000092583"/>
    </source>
</evidence>
<dbReference type="AlphaFoldDB" id="A0A1B9IRT2"/>
<dbReference type="OrthoDB" id="2565175at2759"/>
<keyword evidence="3" id="KW-1185">Reference proteome</keyword>
<proteinExistence type="predicted"/>
<feature type="compositionally biased region" description="Polar residues" evidence="1">
    <location>
        <begin position="722"/>
        <end position="735"/>
    </location>
</feature>